<keyword evidence="1" id="KW-0472">Membrane</keyword>
<dbReference type="PANTHER" id="PTHR37304:SF1">
    <property type="entry name" value="MEMBRANE PROTEIN"/>
    <property type="match status" value="1"/>
</dbReference>
<dbReference type="RefSeq" id="WP_268063043.1">
    <property type="nucleotide sequence ID" value="NZ_JAPQFJ010000036.1"/>
</dbReference>
<reference evidence="2" key="1">
    <citation type="submission" date="2022-12" db="EMBL/GenBank/DDBJ databases">
        <title>Clostridium sp. nov., isolated from industrial wastewater.</title>
        <authorList>
            <person name="Jiayan W."/>
        </authorList>
    </citation>
    <scope>NUCLEOTIDE SEQUENCE</scope>
    <source>
        <strain evidence="2">ZC22-4</strain>
    </source>
</reference>
<dbReference type="PANTHER" id="PTHR37304">
    <property type="entry name" value="MEMBRANE PROTEIN-RELATED"/>
    <property type="match status" value="1"/>
</dbReference>
<dbReference type="EMBL" id="JAPQFJ010000036">
    <property type="protein sequence ID" value="MCY6960609.1"/>
    <property type="molecule type" value="Genomic_DNA"/>
</dbReference>
<dbReference type="Pfam" id="PF04070">
    <property type="entry name" value="DUF378"/>
    <property type="match status" value="1"/>
</dbReference>
<accession>A0ABT4DE59</accession>
<evidence type="ECO:0000313" key="3">
    <source>
        <dbReference type="Proteomes" id="UP001144612"/>
    </source>
</evidence>
<dbReference type="InterPro" id="IPR007211">
    <property type="entry name" value="DUF378"/>
</dbReference>
<organism evidence="2 3">
    <name type="scientific">Clostridium brassicae</name>
    <dbReference type="NCBI Taxonomy" id="2999072"/>
    <lineage>
        <taxon>Bacteria</taxon>
        <taxon>Bacillati</taxon>
        <taxon>Bacillota</taxon>
        <taxon>Clostridia</taxon>
        <taxon>Eubacteriales</taxon>
        <taxon>Clostridiaceae</taxon>
        <taxon>Clostridium</taxon>
    </lineage>
</organism>
<proteinExistence type="predicted"/>
<keyword evidence="1" id="KW-1133">Transmembrane helix</keyword>
<sequence length="69" mass="7579">MKTLDVTALILVIIGAINWGLIGFFRFDLVAALFGEMSALSRIVYSLVGIAGLYAISFLGKDRETREIK</sequence>
<dbReference type="Proteomes" id="UP001144612">
    <property type="component" value="Unassembled WGS sequence"/>
</dbReference>
<gene>
    <name evidence="2" type="ORF">OW729_18615</name>
</gene>
<protein>
    <submittedName>
        <fullName evidence="2">DUF378 domain-containing protein</fullName>
    </submittedName>
</protein>
<feature type="transmembrane region" description="Helical" evidence="1">
    <location>
        <begin position="39"/>
        <end position="59"/>
    </location>
</feature>
<keyword evidence="3" id="KW-1185">Reference proteome</keyword>
<name>A0ABT4DE59_9CLOT</name>
<comment type="caution">
    <text evidence="2">The sequence shown here is derived from an EMBL/GenBank/DDBJ whole genome shotgun (WGS) entry which is preliminary data.</text>
</comment>
<evidence type="ECO:0000313" key="2">
    <source>
        <dbReference type="EMBL" id="MCY6960609.1"/>
    </source>
</evidence>
<keyword evidence="1" id="KW-0812">Transmembrane</keyword>
<evidence type="ECO:0000256" key="1">
    <source>
        <dbReference type="SAM" id="Phobius"/>
    </source>
</evidence>
<feature type="transmembrane region" description="Helical" evidence="1">
    <location>
        <begin position="7"/>
        <end position="27"/>
    </location>
</feature>